<feature type="signal peptide" evidence="1">
    <location>
        <begin position="1"/>
        <end position="26"/>
    </location>
</feature>
<dbReference type="AlphaFoldDB" id="A0A2S4MEJ0"/>
<dbReference type="Proteomes" id="UP000236919">
    <property type="component" value="Unassembled WGS sequence"/>
</dbReference>
<comment type="caution">
    <text evidence="2">The sequence shown here is derived from an EMBL/GenBank/DDBJ whole genome shotgun (WGS) entry which is preliminary data.</text>
</comment>
<gene>
    <name evidence="2" type="ORF">CYD53_104131</name>
</gene>
<dbReference type="InterPro" id="IPR020955">
    <property type="entry name" value="Uncharacterised_Atu4866"/>
</dbReference>
<feature type="chain" id="PRO_5015410033" evidence="1">
    <location>
        <begin position="27"/>
        <end position="132"/>
    </location>
</feature>
<name>A0A2S4MEJ0_9HYPH</name>
<dbReference type="Gene3D" id="2.40.128.290">
    <property type="entry name" value="Uncharacterised protein Atu4866, PF11512"/>
    <property type="match status" value="1"/>
</dbReference>
<evidence type="ECO:0000256" key="1">
    <source>
        <dbReference type="SAM" id="SignalP"/>
    </source>
</evidence>
<dbReference type="InterPro" id="IPR038646">
    <property type="entry name" value="Atu4866-like_sf"/>
</dbReference>
<dbReference type="EMBL" id="PQFZ01000004">
    <property type="protein sequence ID" value="POR53156.1"/>
    <property type="molecule type" value="Genomic_DNA"/>
</dbReference>
<sequence>MEHHRSHPAKPLLAATLLALATQVSATRTSTAQTLLQERQMTTTVQANAAARETAPHPYVGMWVTADGHIRHELLPNGRYDEDRGNRKSAYRGRYSITGEHIDYVDDTGFTADGNFVDGVLYHAGMVLRRER</sequence>
<proteinExistence type="predicted"/>
<evidence type="ECO:0000313" key="3">
    <source>
        <dbReference type="Proteomes" id="UP000236919"/>
    </source>
</evidence>
<dbReference type="Pfam" id="PF11512">
    <property type="entry name" value="Atu4866"/>
    <property type="match status" value="1"/>
</dbReference>
<keyword evidence="1" id="KW-0732">Signal</keyword>
<accession>A0A2S4MEJ0</accession>
<keyword evidence="3" id="KW-1185">Reference proteome</keyword>
<organism evidence="2 3">
    <name type="scientific">Bosea psychrotolerans</name>
    <dbReference type="NCBI Taxonomy" id="1871628"/>
    <lineage>
        <taxon>Bacteria</taxon>
        <taxon>Pseudomonadati</taxon>
        <taxon>Pseudomonadota</taxon>
        <taxon>Alphaproteobacteria</taxon>
        <taxon>Hyphomicrobiales</taxon>
        <taxon>Boseaceae</taxon>
        <taxon>Bosea</taxon>
    </lineage>
</organism>
<reference evidence="2 3" key="1">
    <citation type="submission" date="2018-01" db="EMBL/GenBank/DDBJ databases">
        <title>Genomic Encyclopedia of Type Strains, Phase III (KMG-III): the genomes of soil and plant-associated and newly described type strains.</title>
        <authorList>
            <person name="Whitman W."/>
        </authorList>
    </citation>
    <scope>NUCLEOTIDE SEQUENCE [LARGE SCALE GENOMIC DNA]</scope>
    <source>
        <strain evidence="2 3">1131</strain>
    </source>
</reference>
<protein>
    <submittedName>
        <fullName evidence="2">Putative ligand-binding protein with streptavidin-like fold</fullName>
    </submittedName>
</protein>
<evidence type="ECO:0000313" key="2">
    <source>
        <dbReference type="EMBL" id="POR53156.1"/>
    </source>
</evidence>